<protein>
    <submittedName>
        <fullName evidence="3">Uncharacterized protein LOC106744753</fullName>
    </submittedName>
</protein>
<sequence>MATPVLTKKQQRQSLSAKKGPIKGLRNLLAQPHENYWPVVNIDQYPTLINLMNELLPLIKRPSFKISGSMFRYTSKEERILARKEALEKEIKPDNNLLKSVILGINAVTRALEKNNICCILLDASVEPPLLVKHIVVMAQNKKVPVLLLPVLKTVTLQTIGFATAAFALKHDVMQSSDNAFHALYQLVAEVFKDFEPPKCSLQLFKSDETHEESTMHEVKTNANCDPNSNISKSEKSDVVVTDIYRYRSSRKERAFVPPTRNKDCQVPQAMSDGLVVYNNDLDYVDSRNFINISENKEDTNICEKESQSKDAEEDEIKISLNEPKLITNSTDSWKHVDHISRKRRNSATYLSLKVKCIQGNNNRIKATKIVKKKRK</sequence>
<dbReference type="InterPro" id="IPR004038">
    <property type="entry name" value="Ribosomal_eL8/eL30/eS12/Gad45"/>
</dbReference>
<dbReference type="RefSeq" id="XP_014475256.1">
    <property type="nucleotide sequence ID" value="XM_014619770.1"/>
</dbReference>
<dbReference type="KEGG" id="dqu:106744753"/>
<dbReference type="GO" id="GO:0005655">
    <property type="term" value="C:nucleolar ribonuclease P complex"/>
    <property type="evidence" value="ECO:0007669"/>
    <property type="project" value="InterPro"/>
</dbReference>
<dbReference type="GO" id="GO:0000172">
    <property type="term" value="C:ribonuclease MRP complex"/>
    <property type="evidence" value="ECO:0007669"/>
    <property type="project" value="InterPro"/>
</dbReference>
<keyword evidence="2" id="KW-1185">Reference proteome</keyword>
<dbReference type="InterPro" id="IPR029064">
    <property type="entry name" value="Ribosomal_eL30-like_sf"/>
</dbReference>
<organism evidence="2 3">
    <name type="scientific">Dinoponera quadriceps</name>
    <name type="common">South American ant</name>
    <dbReference type="NCBI Taxonomy" id="609295"/>
    <lineage>
        <taxon>Eukaryota</taxon>
        <taxon>Metazoa</taxon>
        <taxon>Ecdysozoa</taxon>
        <taxon>Arthropoda</taxon>
        <taxon>Hexapoda</taxon>
        <taxon>Insecta</taxon>
        <taxon>Pterygota</taxon>
        <taxon>Neoptera</taxon>
        <taxon>Endopterygota</taxon>
        <taxon>Hymenoptera</taxon>
        <taxon>Apocrita</taxon>
        <taxon>Aculeata</taxon>
        <taxon>Formicoidea</taxon>
        <taxon>Formicidae</taxon>
        <taxon>Ponerinae</taxon>
        <taxon>Ponerini</taxon>
        <taxon>Dinoponera</taxon>
    </lineage>
</organism>
<dbReference type="PANTHER" id="PTHR46948">
    <property type="entry name" value="RIBONUCLEASE P PROTEIN SUBUNIT P38"/>
    <property type="match status" value="1"/>
</dbReference>
<evidence type="ECO:0000313" key="3">
    <source>
        <dbReference type="RefSeq" id="XP_014475256.1"/>
    </source>
</evidence>
<proteinExistence type="predicted"/>
<accession>A0A6P3XA33</accession>
<dbReference type="Gene3D" id="3.30.1330.30">
    <property type="match status" value="1"/>
</dbReference>
<dbReference type="SUPFAM" id="SSF55315">
    <property type="entry name" value="L30e-like"/>
    <property type="match status" value="1"/>
</dbReference>
<name>A0A6P3XA33_DINQU</name>
<evidence type="ECO:0000313" key="2">
    <source>
        <dbReference type="Proteomes" id="UP000515204"/>
    </source>
</evidence>
<dbReference type="GO" id="GO:0033204">
    <property type="term" value="F:ribonuclease P RNA binding"/>
    <property type="evidence" value="ECO:0007669"/>
    <property type="project" value="TreeGrafter"/>
</dbReference>
<dbReference type="GeneID" id="106744753"/>
<dbReference type="OrthoDB" id="20109at2759"/>
<dbReference type="GO" id="GO:0001650">
    <property type="term" value="C:fibrillar center"/>
    <property type="evidence" value="ECO:0007669"/>
    <property type="project" value="TreeGrafter"/>
</dbReference>
<feature type="domain" description="Ribosomal protein eL8/eL30/eS12/Gadd45" evidence="1">
    <location>
        <begin position="99"/>
        <end position="147"/>
    </location>
</feature>
<dbReference type="PANTHER" id="PTHR46948:SF1">
    <property type="entry name" value="RIBONUCLEASE P PROTEIN SUBUNIT P38"/>
    <property type="match status" value="1"/>
</dbReference>
<dbReference type="InterPro" id="IPR042848">
    <property type="entry name" value="Rpp38"/>
</dbReference>
<dbReference type="Proteomes" id="UP000515204">
    <property type="component" value="Unplaced"/>
</dbReference>
<dbReference type="AlphaFoldDB" id="A0A6P3XA33"/>
<reference evidence="3" key="1">
    <citation type="submission" date="2025-08" db="UniProtKB">
        <authorList>
            <consortium name="RefSeq"/>
        </authorList>
    </citation>
    <scope>IDENTIFICATION</scope>
</reference>
<dbReference type="Pfam" id="PF01248">
    <property type="entry name" value="Ribosomal_L7Ae"/>
    <property type="match status" value="1"/>
</dbReference>
<dbReference type="GO" id="GO:0001682">
    <property type="term" value="P:tRNA 5'-leader removal"/>
    <property type="evidence" value="ECO:0007669"/>
    <property type="project" value="InterPro"/>
</dbReference>
<dbReference type="GO" id="GO:0004526">
    <property type="term" value="F:ribonuclease P activity"/>
    <property type="evidence" value="ECO:0007669"/>
    <property type="project" value="TreeGrafter"/>
</dbReference>
<evidence type="ECO:0000259" key="1">
    <source>
        <dbReference type="Pfam" id="PF01248"/>
    </source>
</evidence>
<gene>
    <name evidence="3" type="primary">LOC106744753</name>
</gene>